<dbReference type="OrthoDB" id="9803053at2"/>
<dbReference type="InterPro" id="IPR020003">
    <property type="entry name" value="ATPase_a/bsu_AS"/>
</dbReference>
<name>A0A1S1WUD4_9NEIS</name>
<sequence length="429" mass="46341">MKPPRLLRRLASPQRLSGPILEAALPGVAIGELCDIRRSWQNREVVARAQVVGFQRERAVLSLIGNARGLSREAVLEPTGRAMSAWVGEAALGAVLDPTGRIVERFAPEAGAAGEERGIDADPPPYSQRVGIRQPLATGVRAIDGLLTCGVGQRVGIFASAGCGKTMLMHMLIEQTEADVFVIGLIGERGREVTEFAESLRASPRRERCVLVYATSDFSSVDRCNAALLATTVAEHFRDQGKKVVLFIDSMTRYARALRDVALAAGEPPARRGYPASVFDSLPRLLERPGATAAGSITAFYTVLLESDDEPDPMADEIRSILDGHIYLSRKLAGQGHYPAIDALKSASRVAGRVTDGAHQRSAAAVRGLMARLEELQVFIDLGEYRPGENADNDRAMAARAPLLQWLRQGMDEYSPPADTLRGMHELAG</sequence>
<dbReference type="CDD" id="cd01426">
    <property type="entry name" value="ATP-synt_F1_V1_A1_AB_FliI_N"/>
    <property type="match status" value="1"/>
</dbReference>
<dbReference type="InterPro" id="IPR004100">
    <property type="entry name" value="ATPase_F1/V1/A1_a/bsu_N"/>
</dbReference>
<evidence type="ECO:0000256" key="3">
    <source>
        <dbReference type="ARBA" id="ARBA00022490"/>
    </source>
</evidence>
<dbReference type="InterPro" id="IPR040627">
    <property type="entry name" value="T3SS_ATPase_C"/>
</dbReference>
<dbReference type="AlphaFoldDB" id="A0A1S1WUD4"/>
<keyword evidence="6" id="KW-0653">Protein transport</keyword>
<dbReference type="GO" id="GO:0005737">
    <property type="term" value="C:cytoplasm"/>
    <property type="evidence" value="ECO:0007669"/>
    <property type="project" value="UniProtKB-SubCell"/>
</dbReference>
<dbReference type="SUPFAM" id="SSF52540">
    <property type="entry name" value="P-loop containing nucleoside triphosphate hydrolases"/>
    <property type="match status" value="1"/>
</dbReference>
<dbReference type="Pfam" id="PF18269">
    <property type="entry name" value="T3SS_ATPase_C"/>
    <property type="match status" value="1"/>
</dbReference>
<gene>
    <name evidence="12" type="ORF">BI347_20030</name>
</gene>
<dbReference type="CDD" id="cd01136">
    <property type="entry name" value="ATPase_flagellum-secretory_path_III"/>
    <property type="match status" value="1"/>
</dbReference>
<feature type="domain" description="AAA+ ATPase" evidence="11">
    <location>
        <begin position="151"/>
        <end position="332"/>
    </location>
</feature>
<dbReference type="InterPro" id="IPR000194">
    <property type="entry name" value="ATPase_F1/V1/A1_a/bsu_nucl-bd"/>
</dbReference>
<dbReference type="EMBL" id="MKCS01000003">
    <property type="protein sequence ID" value="OHX10801.1"/>
    <property type="molecule type" value="Genomic_DNA"/>
</dbReference>
<evidence type="ECO:0000256" key="9">
    <source>
        <dbReference type="ARBA" id="ARBA00023196"/>
    </source>
</evidence>
<dbReference type="InterPro" id="IPR027417">
    <property type="entry name" value="P-loop_NTPase"/>
</dbReference>
<accession>A0A1S1WUD4</accession>
<dbReference type="GO" id="GO:0005524">
    <property type="term" value="F:ATP binding"/>
    <property type="evidence" value="ECO:0007669"/>
    <property type="project" value="UniProtKB-KW"/>
</dbReference>
<reference evidence="12 13" key="1">
    <citation type="submission" date="2016-09" db="EMBL/GenBank/DDBJ databases">
        <title>Chromobacterium muskegensis sp. nov., an insecticidal bacterium isolated from Sphagnum bogs.</title>
        <authorList>
            <person name="Sparks M.E."/>
            <person name="Blackburn M.B."/>
            <person name="Gundersen-Rindal D.E."/>
            <person name="Mitchell A."/>
            <person name="Farrar R."/>
            <person name="Kuhar D."/>
        </authorList>
    </citation>
    <scope>NUCLEOTIDE SEQUENCE [LARGE SCALE GENOMIC DNA]</scope>
    <source>
        <strain evidence="12 13">37-2</strain>
    </source>
</reference>
<evidence type="ECO:0000313" key="12">
    <source>
        <dbReference type="EMBL" id="OHX10801.1"/>
    </source>
</evidence>
<dbReference type="GO" id="GO:0046933">
    <property type="term" value="F:proton-transporting ATP synthase activity, rotational mechanism"/>
    <property type="evidence" value="ECO:0007669"/>
    <property type="project" value="TreeGrafter"/>
</dbReference>
<comment type="caution">
    <text evidence="12">The sequence shown here is derived from an EMBL/GenBank/DDBJ whole genome shotgun (WGS) entry which is preliminary data.</text>
</comment>
<dbReference type="InterPro" id="IPR050053">
    <property type="entry name" value="ATPase_alpha/beta_chains"/>
</dbReference>
<dbReference type="InterPro" id="IPR003593">
    <property type="entry name" value="AAA+_ATPase"/>
</dbReference>
<evidence type="ECO:0000313" key="13">
    <source>
        <dbReference type="Proteomes" id="UP000180088"/>
    </source>
</evidence>
<evidence type="ECO:0000256" key="8">
    <source>
        <dbReference type="ARBA" id="ARBA00023136"/>
    </source>
</evidence>
<evidence type="ECO:0000256" key="2">
    <source>
        <dbReference type="ARBA" id="ARBA00022448"/>
    </source>
</evidence>
<keyword evidence="2" id="KW-0813">Transport</keyword>
<dbReference type="Pfam" id="PF02874">
    <property type="entry name" value="ATP-synt_ab_N"/>
    <property type="match status" value="1"/>
</dbReference>
<dbReference type="PANTHER" id="PTHR15184:SF9">
    <property type="entry name" value="SPI-1 TYPE 3 SECRETION SYSTEM ATPASE"/>
    <property type="match status" value="1"/>
</dbReference>
<evidence type="ECO:0000256" key="1">
    <source>
        <dbReference type="ARBA" id="ARBA00004496"/>
    </source>
</evidence>
<organism evidence="12 13">
    <name type="scientific">Chromobacterium sphagni</name>
    <dbReference type="NCBI Taxonomy" id="1903179"/>
    <lineage>
        <taxon>Bacteria</taxon>
        <taxon>Pseudomonadati</taxon>
        <taxon>Pseudomonadota</taxon>
        <taxon>Betaproteobacteria</taxon>
        <taxon>Neisseriales</taxon>
        <taxon>Chromobacteriaceae</taxon>
        <taxon>Chromobacterium</taxon>
    </lineage>
</organism>
<evidence type="ECO:0000256" key="4">
    <source>
        <dbReference type="ARBA" id="ARBA00022741"/>
    </source>
</evidence>
<keyword evidence="8" id="KW-0472">Membrane</keyword>
<dbReference type="Proteomes" id="UP000180088">
    <property type="component" value="Unassembled WGS sequence"/>
</dbReference>
<proteinExistence type="predicted"/>
<evidence type="ECO:0000256" key="7">
    <source>
        <dbReference type="ARBA" id="ARBA00022967"/>
    </source>
</evidence>
<dbReference type="GO" id="GO:0030254">
    <property type="term" value="P:protein secretion by the type III secretion system"/>
    <property type="evidence" value="ECO:0007669"/>
    <property type="project" value="InterPro"/>
</dbReference>
<protein>
    <submittedName>
        <fullName evidence="12">EscN/YscN/HrcN family type III secretion system ATPase</fullName>
    </submittedName>
</protein>
<dbReference type="SMART" id="SM00382">
    <property type="entry name" value="AAA"/>
    <property type="match status" value="1"/>
</dbReference>
<keyword evidence="4" id="KW-0547">Nucleotide-binding</keyword>
<dbReference type="Gene3D" id="3.40.50.12240">
    <property type="match status" value="1"/>
</dbReference>
<keyword evidence="9" id="KW-0066">ATP synthesis</keyword>
<dbReference type="GO" id="GO:0016887">
    <property type="term" value="F:ATP hydrolysis activity"/>
    <property type="evidence" value="ECO:0007669"/>
    <property type="project" value="InterPro"/>
</dbReference>
<comment type="subcellular location">
    <subcellularLocation>
        <location evidence="1">Cytoplasm</location>
    </subcellularLocation>
</comment>
<dbReference type="Pfam" id="PF00006">
    <property type="entry name" value="ATP-synt_ab"/>
    <property type="match status" value="1"/>
</dbReference>
<keyword evidence="3" id="KW-0963">Cytoplasm</keyword>
<dbReference type="PROSITE" id="PS00152">
    <property type="entry name" value="ATPASE_ALPHA_BETA"/>
    <property type="match status" value="1"/>
</dbReference>
<evidence type="ECO:0000256" key="5">
    <source>
        <dbReference type="ARBA" id="ARBA00022840"/>
    </source>
</evidence>
<keyword evidence="9" id="KW-0139">CF(1)</keyword>
<dbReference type="STRING" id="1903179.BI347_20030"/>
<dbReference type="NCBIfam" id="TIGR01026">
    <property type="entry name" value="fliI_yscN"/>
    <property type="match status" value="1"/>
</dbReference>
<dbReference type="InterPro" id="IPR005714">
    <property type="entry name" value="ATPase_T3SS_FliI/YscN"/>
</dbReference>
<dbReference type="RefSeq" id="WP_071116875.1">
    <property type="nucleotide sequence ID" value="NZ_MKCS01000003.1"/>
</dbReference>
<keyword evidence="5" id="KW-0067">ATP-binding</keyword>
<dbReference type="PANTHER" id="PTHR15184">
    <property type="entry name" value="ATP SYNTHASE"/>
    <property type="match status" value="1"/>
</dbReference>
<dbReference type="GO" id="GO:0045259">
    <property type="term" value="C:proton-transporting ATP synthase complex"/>
    <property type="evidence" value="ECO:0007669"/>
    <property type="project" value="UniProtKB-KW"/>
</dbReference>
<dbReference type="GO" id="GO:0030257">
    <property type="term" value="C:type III protein secretion system complex"/>
    <property type="evidence" value="ECO:0007669"/>
    <property type="project" value="InterPro"/>
</dbReference>
<dbReference type="FunFam" id="3.40.50.12240:FF:000002">
    <property type="entry name" value="Flagellum-specific ATP synthase FliI"/>
    <property type="match status" value="1"/>
</dbReference>
<dbReference type="GO" id="GO:0008564">
    <property type="term" value="F:protein-exporting ATPase activity"/>
    <property type="evidence" value="ECO:0007669"/>
    <property type="project" value="UniProtKB-EC"/>
</dbReference>
<evidence type="ECO:0000259" key="11">
    <source>
        <dbReference type="SMART" id="SM00382"/>
    </source>
</evidence>
<comment type="catalytic activity">
    <reaction evidence="10">
        <text>ATP + H2O + cellular proteinSide 1 = ADP + phosphate + cellular proteinSide 2.</text>
        <dbReference type="EC" id="7.4.2.8"/>
    </reaction>
</comment>
<evidence type="ECO:0000256" key="10">
    <source>
        <dbReference type="ARBA" id="ARBA00034006"/>
    </source>
</evidence>
<keyword evidence="7" id="KW-1278">Translocase</keyword>
<evidence type="ECO:0000256" key="6">
    <source>
        <dbReference type="ARBA" id="ARBA00022927"/>
    </source>
</evidence>
<dbReference type="NCBIfam" id="NF006012">
    <property type="entry name" value="PRK08149.1"/>
    <property type="match status" value="1"/>
</dbReference>